<evidence type="ECO:0000313" key="10">
    <source>
        <dbReference type="Proteomes" id="UP000176631"/>
    </source>
</evidence>
<keyword evidence="4 5" id="KW-0694">RNA-binding</keyword>
<gene>
    <name evidence="5" type="primary">rny</name>
    <name evidence="9" type="ORF">A2172_03645</name>
</gene>
<evidence type="ECO:0000256" key="7">
    <source>
        <dbReference type="SAM" id="Coils"/>
    </source>
</evidence>
<dbReference type="EMBL" id="MHCP01000030">
    <property type="protein sequence ID" value="OGY23000.1"/>
    <property type="molecule type" value="Genomic_DNA"/>
</dbReference>
<dbReference type="HAMAP" id="MF_00335">
    <property type="entry name" value="RNase_Y"/>
    <property type="match status" value="1"/>
</dbReference>
<comment type="caution">
    <text evidence="9">The sequence shown here is derived from an EMBL/GenBank/DDBJ whole genome shotgun (WGS) entry which is preliminary data.</text>
</comment>
<dbReference type="GO" id="GO:0003723">
    <property type="term" value="F:RNA binding"/>
    <property type="evidence" value="ECO:0007669"/>
    <property type="project" value="UniProtKB-UniRule"/>
</dbReference>
<dbReference type="Pfam" id="PF00013">
    <property type="entry name" value="KH_1"/>
    <property type="match status" value="1"/>
</dbReference>
<dbReference type="Gene3D" id="3.30.1370.10">
    <property type="entry name" value="K Homology domain, type 1"/>
    <property type="match status" value="1"/>
</dbReference>
<dbReference type="InterPro" id="IPR006674">
    <property type="entry name" value="HD_domain"/>
</dbReference>
<comment type="similarity">
    <text evidence="5">Belongs to the RNase Y family.</text>
</comment>
<dbReference type="Pfam" id="PF12072">
    <property type="entry name" value="RNase_Y_N"/>
    <property type="match status" value="1"/>
</dbReference>
<protein>
    <recommendedName>
        <fullName evidence="5 6">Ribonuclease Y</fullName>
        <shortName evidence="5">RNase Y</shortName>
        <ecNumber evidence="5 6">3.1.-.-</ecNumber>
    </recommendedName>
</protein>
<dbReference type="STRING" id="1802593.A2172_03645"/>
<dbReference type="NCBIfam" id="TIGR03319">
    <property type="entry name" value="RNase_Y"/>
    <property type="match status" value="1"/>
</dbReference>
<dbReference type="GO" id="GO:0005886">
    <property type="term" value="C:plasma membrane"/>
    <property type="evidence" value="ECO:0007669"/>
    <property type="project" value="UniProtKB-UniRule"/>
</dbReference>
<dbReference type="InterPro" id="IPR017705">
    <property type="entry name" value="Ribonuclease_Y"/>
</dbReference>
<dbReference type="PANTHER" id="PTHR12826">
    <property type="entry name" value="RIBONUCLEASE Y"/>
    <property type="match status" value="1"/>
</dbReference>
<evidence type="ECO:0000256" key="6">
    <source>
        <dbReference type="NCBIfam" id="TIGR03319"/>
    </source>
</evidence>
<dbReference type="GO" id="GO:0004521">
    <property type="term" value="F:RNA endonuclease activity"/>
    <property type="evidence" value="ECO:0007669"/>
    <property type="project" value="UniProtKB-UniRule"/>
</dbReference>
<dbReference type="NCBIfam" id="TIGR00277">
    <property type="entry name" value="HDIG"/>
    <property type="match status" value="1"/>
</dbReference>
<proteinExistence type="inferred from homology"/>
<evidence type="ECO:0000256" key="5">
    <source>
        <dbReference type="HAMAP-Rule" id="MF_00335"/>
    </source>
</evidence>
<dbReference type="InterPro" id="IPR004087">
    <property type="entry name" value="KH_dom"/>
</dbReference>
<feature type="domain" description="HD" evidence="8">
    <location>
        <begin position="313"/>
        <end position="406"/>
    </location>
</feature>
<reference evidence="9 10" key="1">
    <citation type="journal article" date="2016" name="Nat. Commun.">
        <title>Thousands of microbial genomes shed light on interconnected biogeochemical processes in an aquifer system.</title>
        <authorList>
            <person name="Anantharaman K."/>
            <person name="Brown C.T."/>
            <person name="Hug L.A."/>
            <person name="Sharon I."/>
            <person name="Castelle C.J."/>
            <person name="Probst A.J."/>
            <person name="Thomas B.C."/>
            <person name="Singh A."/>
            <person name="Wilkins M.J."/>
            <person name="Karaoz U."/>
            <person name="Brodie E.L."/>
            <person name="Williams K.H."/>
            <person name="Hubbard S.S."/>
            <person name="Banfield J.F."/>
        </authorList>
    </citation>
    <scope>NUCLEOTIDE SEQUENCE [LARGE SCALE GENOMIC DNA]</scope>
</reference>
<dbReference type="PROSITE" id="PS50084">
    <property type="entry name" value="KH_TYPE_1"/>
    <property type="match status" value="1"/>
</dbReference>
<dbReference type="AlphaFoldDB" id="A0A1G1W5Y4"/>
<dbReference type="PANTHER" id="PTHR12826:SF15">
    <property type="entry name" value="RIBONUCLEASE Y"/>
    <property type="match status" value="1"/>
</dbReference>
<evidence type="ECO:0000256" key="2">
    <source>
        <dbReference type="ARBA" id="ARBA00022759"/>
    </source>
</evidence>
<evidence type="ECO:0000259" key="8">
    <source>
        <dbReference type="PROSITE" id="PS51831"/>
    </source>
</evidence>
<keyword evidence="1 5" id="KW-0540">Nuclease</keyword>
<dbReference type="CDD" id="cd22431">
    <property type="entry name" value="KH-I_RNaseY"/>
    <property type="match status" value="1"/>
</dbReference>
<dbReference type="Proteomes" id="UP000176631">
    <property type="component" value="Unassembled WGS sequence"/>
</dbReference>
<dbReference type="Pfam" id="PF01966">
    <property type="entry name" value="HD"/>
    <property type="match status" value="1"/>
</dbReference>
<dbReference type="SUPFAM" id="SSF109604">
    <property type="entry name" value="HD-domain/PDEase-like"/>
    <property type="match status" value="1"/>
</dbReference>
<dbReference type="SMART" id="SM00322">
    <property type="entry name" value="KH"/>
    <property type="match status" value="1"/>
</dbReference>
<evidence type="ECO:0000313" key="9">
    <source>
        <dbReference type="EMBL" id="OGY23000.1"/>
    </source>
</evidence>
<dbReference type="PROSITE" id="PS51831">
    <property type="entry name" value="HD"/>
    <property type="match status" value="1"/>
</dbReference>
<dbReference type="SUPFAM" id="SSF54791">
    <property type="entry name" value="Eukaryotic type KH-domain (KH-domain type I)"/>
    <property type="match status" value="1"/>
</dbReference>
<keyword evidence="3 5" id="KW-0378">Hydrolase</keyword>
<feature type="coiled-coil region" evidence="7">
    <location>
        <begin position="48"/>
        <end position="166"/>
    </location>
</feature>
<dbReference type="InterPro" id="IPR003607">
    <property type="entry name" value="HD/PDEase_dom"/>
</dbReference>
<dbReference type="InterPro" id="IPR036612">
    <property type="entry name" value="KH_dom_type_1_sf"/>
</dbReference>
<evidence type="ECO:0000256" key="4">
    <source>
        <dbReference type="ARBA" id="ARBA00022884"/>
    </source>
</evidence>
<dbReference type="Gene3D" id="1.10.3210.10">
    <property type="entry name" value="Hypothetical protein af1432"/>
    <property type="match status" value="1"/>
</dbReference>
<dbReference type="EC" id="3.1.-.-" evidence="5 6"/>
<dbReference type="GO" id="GO:0006402">
    <property type="term" value="P:mRNA catabolic process"/>
    <property type="evidence" value="ECO:0007669"/>
    <property type="project" value="UniProtKB-UniRule"/>
</dbReference>
<dbReference type="SMART" id="SM00471">
    <property type="entry name" value="HDc"/>
    <property type="match status" value="1"/>
</dbReference>
<name>A0A1G1W5Y4_9BACT</name>
<comment type="function">
    <text evidence="5">Endoribonuclease that initiates mRNA decay.</text>
</comment>
<dbReference type="InterPro" id="IPR004088">
    <property type="entry name" value="KH_dom_type_1"/>
</dbReference>
<evidence type="ECO:0000256" key="3">
    <source>
        <dbReference type="ARBA" id="ARBA00022801"/>
    </source>
</evidence>
<dbReference type="InterPro" id="IPR006675">
    <property type="entry name" value="HDIG_dom"/>
</dbReference>
<evidence type="ECO:0000256" key="1">
    <source>
        <dbReference type="ARBA" id="ARBA00022722"/>
    </source>
</evidence>
<accession>A0A1G1W5Y4</accession>
<keyword evidence="7" id="KW-0175">Coiled coil</keyword>
<organism evidence="9 10">
    <name type="scientific">Candidatus Woykebacteria bacterium RBG_13_40_15</name>
    <dbReference type="NCBI Taxonomy" id="1802593"/>
    <lineage>
        <taxon>Bacteria</taxon>
        <taxon>Candidatus Woykeibacteriota</taxon>
    </lineage>
</organism>
<dbReference type="GO" id="GO:0016787">
    <property type="term" value="F:hydrolase activity"/>
    <property type="evidence" value="ECO:0007669"/>
    <property type="project" value="UniProtKB-KW"/>
</dbReference>
<sequence>MEQTILIALVSVAGGVVAALAYQNYLKRKSPIDKGTSKETKNLDVNAREILLEAKDEAFRIKKEAEEEVRKIRSESLALESKIAAKEENLERKLTEIDNKEHSLDGKSEEIEKTRNELVTKLEKVAGITREEAKKLILESTESHLKEEVAKKIKEAEEQIKKDADEKAKQIIVDAMTHGATDYVAEYTTTTIKLPDEEMKGRIIGKEGRNVKSFESATGVDVDLDDPGIIRLSSFDGERREIAKTVLERMMADGRIHPQRIEEVTERVQKEFEKIRRDEGEKLAREAGVYNLPLEILDTLGKFKWRFSYGQNLWLHTLEETKIGIALARELGADANIVRLGCLLHDVGKVFTPEQEGTHVQVGADFLKKFDLDPKVVAAVEEHHMDKPFSSVESAVVWVADAISGSRPGARRESIEEYIRRVKEIENIASSFQGVEKSFAISAGREVRVIVIPEQIDDATATKMAHDIAEKIEKSVTYPGQVKVVVLRETRAEAIAK</sequence>
<keyword evidence="2 5" id="KW-0255">Endonuclease</keyword>
<dbReference type="InterPro" id="IPR022711">
    <property type="entry name" value="RNase_Y_N"/>
</dbReference>